<proteinExistence type="predicted"/>
<feature type="region of interest" description="Disordered" evidence="1">
    <location>
        <begin position="339"/>
        <end position="361"/>
    </location>
</feature>
<organism evidence="2 3">
    <name type="scientific">Pinctada imbricata</name>
    <name type="common">Atlantic pearl-oyster</name>
    <name type="synonym">Pinctada martensii</name>
    <dbReference type="NCBI Taxonomy" id="66713"/>
    <lineage>
        <taxon>Eukaryota</taxon>
        <taxon>Metazoa</taxon>
        <taxon>Spiralia</taxon>
        <taxon>Lophotrochozoa</taxon>
        <taxon>Mollusca</taxon>
        <taxon>Bivalvia</taxon>
        <taxon>Autobranchia</taxon>
        <taxon>Pteriomorphia</taxon>
        <taxon>Pterioida</taxon>
        <taxon>Pterioidea</taxon>
        <taxon>Pteriidae</taxon>
        <taxon>Pinctada</taxon>
    </lineage>
</organism>
<dbReference type="Proteomes" id="UP001186944">
    <property type="component" value="Unassembled WGS sequence"/>
</dbReference>
<sequence>MTVNTGFLRTNRPVNNDLTKLVREHFRAPESKPYCWRKVWTKTKNNMIRERSEDLWEQHYIRRMDNMAKGHHSVPWEPYKPVGNDLALSTKDLVLTTMKECLDDRLNIASLREDGFSRSEKRHVTLPPIGAVSKKVVSTEVPCRDSVTSVDEDETLGYSNVRCHLKEYDQLIRNVRAGQHYEDYIRNRQESQNRQNDNTDIDNEMVLMSLTNLQLGLADVTVMEEPDSEESSDTDLMMAGNFKPRRISVFVNNKKMVLKEDQQLSMESGLNASTIEGINKLMSVKSGAVEKKNRLRKDHLEYLRALVILLNSIHNIKSRDLKSKNALKIDVMRMLRKDPVKQERAHDSHCRTPCRQKGPTSVTKIGSVLDHSPYQNTMAQISEMASKIKRRSIWPGKQKINFEHPPVETWEDLINLETKKGQNFQMQSNIVLKALKWSRRKALIGPAGQTDSRASVTMNTPDSSLNIHPSSNLRIRKELLSSESHRQQFHASAVRKLPIWQMVALDKPMKNEEKRRVTSRSADPDNIVNANRKALDKVKHDLQQDTEMEFQRLDREKMAVFKLKYNAFEGMSPLYEQHLSRIRHPRPTFTSQSVNVTFDVQPSKWYDDLQGKTHSIVGMYDSEVNEVLKKLAKYSTMDNKTIQFSKAKLCLIVMSLPAYEALTIAMQKAIKYVMENILLGEEKQLLEWFKYRKIPYFILEDSACNQISD</sequence>
<evidence type="ECO:0000256" key="1">
    <source>
        <dbReference type="SAM" id="MobiDB-lite"/>
    </source>
</evidence>
<dbReference type="PANTHER" id="PTHR34754">
    <property type="entry name" value="COILED-COIL DOMAIN-CONTAINING PROTEIN 60"/>
    <property type="match status" value="1"/>
</dbReference>
<reference evidence="2" key="1">
    <citation type="submission" date="2019-08" db="EMBL/GenBank/DDBJ databases">
        <title>The improved chromosome-level genome for the pearl oyster Pinctada fucata martensii using PacBio sequencing and Hi-C.</title>
        <authorList>
            <person name="Zheng Z."/>
        </authorList>
    </citation>
    <scope>NUCLEOTIDE SEQUENCE</scope>
    <source>
        <strain evidence="2">ZZ-2019</strain>
        <tissue evidence="2">Adductor muscle</tissue>
    </source>
</reference>
<dbReference type="PANTHER" id="PTHR34754:SF1">
    <property type="entry name" value="COILED-COIL DOMAIN-CONTAINING PROTEIN 60"/>
    <property type="match status" value="1"/>
</dbReference>
<name>A0AA89BMY0_PINIB</name>
<comment type="caution">
    <text evidence="2">The sequence shown here is derived from an EMBL/GenBank/DDBJ whole genome shotgun (WGS) entry which is preliminary data.</text>
</comment>
<dbReference type="InterPro" id="IPR031526">
    <property type="entry name" value="DUF4698"/>
</dbReference>
<feature type="compositionally biased region" description="Polar residues" evidence="1">
    <location>
        <begin position="449"/>
        <end position="465"/>
    </location>
</feature>
<accession>A0AA89BMY0</accession>
<dbReference type="AlphaFoldDB" id="A0AA89BMY0"/>
<evidence type="ECO:0000313" key="2">
    <source>
        <dbReference type="EMBL" id="KAK3087373.1"/>
    </source>
</evidence>
<feature type="compositionally biased region" description="Basic and acidic residues" evidence="1">
    <location>
        <begin position="339"/>
        <end position="350"/>
    </location>
</feature>
<dbReference type="EMBL" id="VSWD01000011">
    <property type="protein sequence ID" value="KAK3087373.1"/>
    <property type="molecule type" value="Genomic_DNA"/>
</dbReference>
<keyword evidence="3" id="KW-1185">Reference proteome</keyword>
<feature type="region of interest" description="Disordered" evidence="1">
    <location>
        <begin position="446"/>
        <end position="465"/>
    </location>
</feature>
<gene>
    <name evidence="2" type="ORF">FSP39_005161</name>
</gene>
<protein>
    <submittedName>
        <fullName evidence="2">Uncharacterized protein</fullName>
    </submittedName>
</protein>
<evidence type="ECO:0000313" key="3">
    <source>
        <dbReference type="Proteomes" id="UP001186944"/>
    </source>
</evidence>